<feature type="compositionally biased region" description="Low complexity" evidence="1">
    <location>
        <begin position="43"/>
        <end position="55"/>
    </location>
</feature>
<dbReference type="EMBL" id="MCGR01000011">
    <property type="protein sequence ID" value="ORY88262.1"/>
    <property type="molecule type" value="Genomic_DNA"/>
</dbReference>
<sequence>MSRPLPNPPPYMAPVPFNIAPVTASRTFKPSKLAPTPPPAPPTTSDGPSSPTTSSFYLASDASRSSSRPPPSRVHKSHSSVRNRPAGSNRHQQGSNGASSSSPTSLSTVHQNLRLASMRAARPPKTTRDLSLGEPVNPFEQGAYGAGGMRNGEWEEWTEEEVVGLELEGRKAKREWRARYLRGAPSSEGDLEEEPELEEQEEEPPMDILYDETDDPLLSLSHTISVPRLPSLASDPGSSSSVDDMDADMEVDSGDSQDSSTPTARPPPTAESIAVFEQALLGMSCPSCRAAEGCIKGDEKLGARCQACGWGIAMEVLRPLEAAFAGHHPNDPRRHPPLFSYTPFTGTIVLCGGCDEEFAA</sequence>
<name>A0A1Y2FW62_9BASI</name>
<proteinExistence type="predicted"/>
<dbReference type="OrthoDB" id="2528781at2759"/>
<feature type="compositionally biased region" description="Acidic residues" evidence="1">
    <location>
        <begin position="189"/>
        <end position="204"/>
    </location>
</feature>
<evidence type="ECO:0000256" key="1">
    <source>
        <dbReference type="SAM" id="MobiDB-lite"/>
    </source>
</evidence>
<protein>
    <submittedName>
        <fullName evidence="2">Uncharacterized protein</fullName>
    </submittedName>
</protein>
<evidence type="ECO:0000313" key="3">
    <source>
        <dbReference type="Proteomes" id="UP000193467"/>
    </source>
</evidence>
<feature type="compositionally biased region" description="Low complexity" evidence="1">
    <location>
        <begin position="231"/>
        <end position="242"/>
    </location>
</feature>
<dbReference type="AlphaFoldDB" id="A0A1Y2FW62"/>
<feature type="region of interest" description="Disordered" evidence="1">
    <location>
        <begin position="228"/>
        <end position="268"/>
    </location>
</feature>
<comment type="caution">
    <text evidence="2">The sequence shown here is derived from an EMBL/GenBank/DDBJ whole genome shotgun (WGS) entry which is preliminary data.</text>
</comment>
<dbReference type="Proteomes" id="UP000193467">
    <property type="component" value="Unassembled WGS sequence"/>
</dbReference>
<evidence type="ECO:0000313" key="2">
    <source>
        <dbReference type="EMBL" id="ORY88262.1"/>
    </source>
</evidence>
<reference evidence="2 3" key="1">
    <citation type="submission" date="2016-07" db="EMBL/GenBank/DDBJ databases">
        <title>Pervasive Adenine N6-methylation of Active Genes in Fungi.</title>
        <authorList>
            <consortium name="DOE Joint Genome Institute"/>
            <person name="Mondo S.J."/>
            <person name="Dannebaum R.O."/>
            <person name="Kuo R.C."/>
            <person name="Labutti K."/>
            <person name="Haridas S."/>
            <person name="Kuo A."/>
            <person name="Salamov A."/>
            <person name="Ahrendt S.R."/>
            <person name="Lipzen A."/>
            <person name="Sullivan W."/>
            <person name="Andreopoulos W.B."/>
            <person name="Clum A."/>
            <person name="Lindquist E."/>
            <person name="Daum C."/>
            <person name="Ramamoorthy G.K."/>
            <person name="Gryganskyi A."/>
            <person name="Culley D."/>
            <person name="Magnuson J.K."/>
            <person name="James T.Y."/>
            <person name="O'Malley M.A."/>
            <person name="Stajich J.E."/>
            <person name="Spatafora J.W."/>
            <person name="Visel A."/>
            <person name="Grigoriev I.V."/>
        </authorList>
    </citation>
    <scope>NUCLEOTIDE SEQUENCE [LARGE SCALE GENOMIC DNA]</scope>
    <source>
        <strain evidence="2 3">62-1032</strain>
    </source>
</reference>
<dbReference type="InParanoid" id="A0A1Y2FW62"/>
<gene>
    <name evidence="2" type="ORF">BCR35DRAFT_324327</name>
</gene>
<feature type="region of interest" description="Disordered" evidence="1">
    <location>
        <begin position="180"/>
        <end position="204"/>
    </location>
</feature>
<organism evidence="2 3">
    <name type="scientific">Leucosporidium creatinivorum</name>
    <dbReference type="NCBI Taxonomy" id="106004"/>
    <lineage>
        <taxon>Eukaryota</taxon>
        <taxon>Fungi</taxon>
        <taxon>Dikarya</taxon>
        <taxon>Basidiomycota</taxon>
        <taxon>Pucciniomycotina</taxon>
        <taxon>Microbotryomycetes</taxon>
        <taxon>Leucosporidiales</taxon>
        <taxon>Leucosporidium</taxon>
    </lineage>
</organism>
<feature type="compositionally biased region" description="Low complexity" evidence="1">
    <location>
        <begin position="95"/>
        <end position="107"/>
    </location>
</feature>
<feature type="compositionally biased region" description="Acidic residues" evidence="1">
    <location>
        <begin position="243"/>
        <end position="255"/>
    </location>
</feature>
<keyword evidence="3" id="KW-1185">Reference proteome</keyword>
<feature type="region of interest" description="Disordered" evidence="1">
    <location>
        <begin position="26"/>
        <end position="147"/>
    </location>
</feature>
<accession>A0A1Y2FW62</accession>